<keyword evidence="12" id="KW-1185">Reference proteome</keyword>
<keyword evidence="6" id="KW-0472">Membrane</keyword>
<evidence type="ECO:0000256" key="5">
    <source>
        <dbReference type="ARBA" id="ARBA00022729"/>
    </source>
</evidence>
<dbReference type="Gene3D" id="2.60.40.10">
    <property type="entry name" value="Immunoglobulins"/>
    <property type="match status" value="1"/>
</dbReference>
<dbReference type="InterPro" id="IPR059226">
    <property type="entry name" value="Choice_anch_Q_dom"/>
</dbReference>
<evidence type="ECO:0000256" key="4">
    <source>
        <dbReference type="ARBA" id="ARBA00022525"/>
    </source>
</evidence>
<dbReference type="NCBIfam" id="NF041518">
    <property type="entry name" value="choice_anch_Q"/>
    <property type="match status" value="1"/>
</dbReference>
<dbReference type="InterPro" id="IPR044060">
    <property type="entry name" value="Bacterial_rp_domain"/>
</dbReference>
<gene>
    <name evidence="11" type="ORF">CXB77_17670</name>
</gene>
<feature type="signal peptide" evidence="8">
    <location>
        <begin position="1"/>
        <end position="32"/>
    </location>
</feature>
<dbReference type="SUPFAM" id="SSF51126">
    <property type="entry name" value="Pectin lyase-like"/>
    <property type="match status" value="2"/>
</dbReference>
<dbReference type="Pfam" id="PF02415">
    <property type="entry name" value="Chlam_PMP"/>
    <property type="match status" value="2"/>
</dbReference>
<dbReference type="GO" id="GO:0009279">
    <property type="term" value="C:cell outer membrane"/>
    <property type="evidence" value="ECO:0007669"/>
    <property type="project" value="UniProtKB-SubCell"/>
</dbReference>
<name>A0A2S7XMH7_9GAMM</name>
<keyword evidence="4" id="KW-0964">Secreted</keyword>
<evidence type="ECO:0000256" key="8">
    <source>
        <dbReference type="SAM" id="SignalP"/>
    </source>
</evidence>
<keyword evidence="5 8" id="KW-0732">Signal</keyword>
<evidence type="ECO:0000259" key="9">
    <source>
        <dbReference type="Pfam" id="PF07705"/>
    </source>
</evidence>
<dbReference type="Proteomes" id="UP000239936">
    <property type="component" value="Unassembled WGS sequence"/>
</dbReference>
<dbReference type="Pfam" id="PF07705">
    <property type="entry name" value="CARDB"/>
    <property type="match status" value="1"/>
</dbReference>
<evidence type="ECO:0000313" key="12">
    <source>
        <dbReference type="Proteomes" id="UP000239936"/>
    </source>
</evidence>
<dbReference type="InterPro" id="IPR011635">
    <property type="entry name" value="CARDB"/>
</dbReference>
<dbReference type="InterPro" id="IPR013783">
    <property type="entry name" value="Ig-like_fold"/>
</dbReference>
<proteinExistence type="predicted"/>
<evidence type="ECO:0000256" key="3">
    <source>
        <dbReference type="ARBA" id="ARBA00004613"/>
    </source>
</evidence>
<comment type="subcellular location">
    <subcellularLocation>
        <location evidence="1">Cell envelope</location>
    </subcellularLocation>
    <subcellularLocation>
        <location evidence="2">Cell outer membrane</location>
    </subcellularLocation>
    <subcellularLocation>
        <location evidence="3">Secreted</location>
    </subcellularLocation>
</comment>
<dbReference type="Pfam" id="PF18998">
    <property type="entry name" value="Flg_new_2"/>
    <property type="match status" value="2"/>
</dbReference>
<dbReference type="AlphaFoldDB" id="A0A2S7XMH7"/>
<feature type="domain" description="CARDB" evidence="9">
    <location>
        <begin position="652"/>
        <end position="761"/>
    </location>
</feature>
<evidence type="ECO:0000256" key="6">
    <source>
        <dbReference type="ARBA" id="ARBA00023136"/>
    </source>
</evidence>
<comment type="caution">
    <text evidence="11">The sequence shown here is derived from an EMBL/GenBank/DDBJ whole genome shotgun (WGS) entry which is preliminary data.</text>
</comment>
<sequence length="767" mass="77924">MRYRKHAFHPLTCWAGIAALLASITLSFPASAATYTVTNLNDSGAGSLRQAILDANATLGVADTIEFDPSVTGTITLTTGEIQITDKLTLNGPGEAVLTISGNQKSRIFNVKTMNTTMSSLTLKDGKVSSDGGAILNQGSLTLKQLTFTNNKADGYSSGGAIKNDGVLTMSDIIVTGSSATHDGGAFYNNGLATLNNGTFSGNLTTNGGGAILNTSSGKLTINRAVFDGNQSDYGGAINNSGILSLNESAFSANQAKNAGGAICSNGRLSVTNSLFAQNRSGTNGGGIATQEDTTIYNSTFSQNYAESSGGAICAYRYGYSPSLTLLNDTLTGNYAGAGGSVWFGGTLTIGNTISVGNFAPTNLEIYKSSGTFTSQGNNLFGSNTIFGGSDAASSGYSDLTIQSTDSILTEEPETVIGSLMDNGGFTQTHALIPGSPAIDAGGNSIVPTELTTDQRGVGFPRIVGDRVDIGAFEAGGVATAYPLTITLVGKGSVSSAPTGVTCSGTTCSGSFPIDAEVTLTAKPLTGFTFGGWSGACTNKTGTCAVTMSKAQTVTATFTAAPVSYSLTLTKVGDGIVTSNPMGIKCGTGTGCAAKFASGKTITLTAVPATGATFVKWTGCTASATDSKKCTLTLTANKTVTATFSTATAATADFIITAITLTPTSPVANGLFNVNITVKNKGTKSADGGTLSVWTNRTSKPECSTGGDKAVPIGSVAAGNTKVLTISELAAGAVGTKKLYAFADSKCVRQEIDETNNQLTKNYTVKQ</sequence>
<dbReference type="InterPro" id="IPR011050">
    <property type="entry name" value="Pectin_lyase_fold/virulence"/>
</dbReference>
<evidence type="ECO:0000256" key="1">
    <source>
        <dbReference type="ARBA" id="ARBA00004196"/>
    </source>
</evidence>
<dbReference type="PANTHER" id="PTHR11319:SF35">
    <property type="entry name" value="OUTER MEMBRANE PROTEIN PMPC-RELATED"/>
    <property type="match status" value="1"/>
</dbReference>
<dbReference type="GO" id="GO:0005576">
    <property type="term" value="C:extracellular region"/>
    <property type="evidence" value="ECO:0007669"/>
    <property type="project" value="UniProtKB-SubCell"/>
</dbReference>
<feature type="domain" description="Bacterial repeat" evidence="10">
    <location>
        <begin position="587"/>
        <end position="646"/>
    </location>
</feature>
<dbReference type="EMBL" id="PPGH01000038">
    <property type="protein sequence ID" value="PQJ94947.1"/>
    <property type="molecule type" value="Genomic_DNA"/>
</dbReference>
<dbReference type="Gene3D" id="2.160.20.20">
    <property type="match status" value="1"/>
</dbReference>
<keyword evidence="7" id="KW-0998">Cell outer membrane</keyword>
<organism evidence="11 12">
    <name type="scientific">Chromatium okenii</name>
    <dbReference type="NCBI Taxonomy" id="61644"/>
    <lineage>
        <taxon>Bacteria</taxon>
        <taxon>Pseudomonadati</taxon>
        <taxon>Pseudomonadota</taxon>
        <taxon>Gammaproteobacteria</taxon>
        <taxon>Chromatiales</taxon>
        <taxon>Chromatiaceae</taxon>
        <taxon>Chromatium</taxon>
    </lineage>
</organism>
<dbReference type="RefSeq" id="WP_105074913.1">
    <property type="nucleotide sequence ID" value="NZ_JAFLKP010000053.1"/>
</dbReference>
<protein>
    <recommendedName>
        <fullName evidence="13">CARDB domain-containing protein</fullName>
    </recommendedName>
</protein>
<dbReference type="PANTHER" id="PTHR11319">
    <property type="entry name" value="G PROTEIN-COUPLED RECEPTOR-RELATED"/>
    <property type="match status" value="1"/>
</dbReference>
<dbReference type="InterPro" id="IPR012332">
    <property type="entry name" value="Autotransporter_pectin_lyase_C"/>
</dbReference>
<feature type="domain" description="Bacterial repeat" evidence="10">
    <location>
        <begin position="485"/>
        <end position="561"/>
    </location>
</feature>
<evidence type="ECO:0000256" key="2">
    <source>
        <dbReference type="ARBA" id="ARBA00004442"/>
    </source>
</evidence>
<evidence type="ECO:0008006" key="13">
    <source>
        <dbReference type="Google" id="ProtNLM"/>
    </source>
</evidence>
<feature type="chain" id="PRO_5015733156" description="CARDB domain-containing protein" evidence="8">
    <location>
        <begin position="33"/>
        <end position="767"/>
    </location>
</feature>
<evidence type="ECO:0000313" key="11">
    <source>
        <dbReference type="EMBL" id="PQJ94947.1"/>
    </source>
</evidence>
<evidence type="ECO:0000256" key="7">
    <source>
        <dbReference type="ARBA" id="ARBA00023237"/>
    </source>
</evidence>
<dbReference type="NCBIfam" id="TIGR01376">
    <property type="entry name" value="POMP_repeat"/>
    <property type="match status" value="3"/>
</dbReference>
<dbReference type="OrthoDB" id="5772876at2"/>
<accession>A0A2S7XMH7</accession>
<reference evidence="11 12" key="1">
    <citation type="submission" date="2018-01" db="EMBL/GenBank/DDBJ databases">
        <title>The complete genome sequence of Chromatium okenii LaCa, a purple sulfur bacterium with a turbulent life.</title>
        <authorList>
            <person name="Luedin S.M."/>
            <person name="Liechti N."/>
            <person name="Storelli N."/>
            <person name="Danza F."/>
            <person name="Wittwer M."/>
            <person name="Pothier J.F."/>
            <person name="Tonolla M.A."/>
        </authorList>
    </citation>
    <scope>NUCLEOTIDE SEQUENCE [LARGE SCALE GENOMIC DNA]</scope>
    <source>
        <strain evidence="11 12">LaCa</strain>
    </source>
</reference>
<evidence type="ECO:0000259" key="10">
    <source>
        <dbReference type="Pfam" id="PF18998"/>
    </source>
</evidence>
<dbReference type="InterPro" id="IPR003368">
    <property type="entry name" value="POMP_repeat"/>
</dbReference>